<evidence type="ECO:0000313" key="2">
    <source>
        <dbReference type="EMBL" id="CAD9723621.1"/>
    </source>
</evidence>
<organism evidence="2">
    <name type="scientific">Prorocentrum micans</name>
    <name type="common">Red tide dinoflagellate</name>
    <dbReference type="NCBI Taxonomy" id="2945"/>
    <lineage>
        <taxon>Eukaryota</taxon>
        <taxon>Sar</taxon>
        <taxon>Alveolata</taxon>
        <taxon>Dinophyceae</taxon>
        <taxon>Prorocentrales</taxon>
        <taxon>Prorocentraceae</taxon>
        <taxon>Prorocentrum</taxon>
    </lineage>
</organism>
<evidence type="ECO:0000256" key="1">
    <source>
        <dbReference type="SAM" id="MobiDB-lite"/>
    </source>
</evidence>
<dbReference type="EMBL" id="HBHN01001868">
    <property type="protein sequence ID" value="CAD9723621.1"/>
    <property type="molecule type" value="Transcribed_RNA"/>
</dbReference>
<proteinExistence type="predicted"/>
<name>A0A7S2TA89_PROMC</name>
<gene>
    <name evidence="2" type="ORF">PMIC02512_LOCUS633</name>
</gene>
<protein>
    <submittedName>
        <fullName evidence="2">Uncharacterized protein</fullName>
    </submittedName>
</protein>
<feature type="compositionally biased region" description="Polar residues" evidence="1">
    <location>
        <begin position="87"/>
        <end position="97"/>
    </location>
</feature>
<feature type="region of interest" description="Disordered" evidence="1">
    <location>
        <begin position="1"/>
        <end position="114"/>
    </location>
</feature>
<feature type="compositionally biased region" description="Basic and acidic residues" evidence="1">
    <location>
        <begin position="74"/>
        <end position="85"/>
    </location>
</feature>
<feature type="compositionally biased region" description="Basic residues" evidence="1">
    <location>
        <begin position="99"/>
        <end position="114"/>
    </location>
</feature>
<sequence>MTASVAILAQEGRHDQRQRRGSMGNPWPREGGWARVCGRAPDARDAGVATGAGQQQAQLPQDLSALQQQLRRAAAAERHHHREVDESTCSRPEQLNSAAKKKKKKKKKNFHPVM</sequence>
<feature type="compositionally biased region" description="Low complexity" evidence="1">
    <location>
        <begin position="46"/>
        <end position="73"/>
    </location>
</feature>
<dbReference type="AlphaFoldDB" id="A0A7S2TA89"/>
<accession>A0A7S2TA89</accession>
<reference evidence="2" key="1">
    <citation type="submission" date="2021-01" db="EMBL/GenBank/DDBJ databases">
        <authorList>
            <person name="Corre E."/>
            <person name="Pelletier E."/>
            <person name="Niang G."/>
            <person name="Scheremetjew M."/>
            <person name="Finn R."/>
            <person name="Kale V."/>
            <person name="Holt S."/>
            <person name="Cochrane G."/>
            <person name="Meng A."/>
            <person name="Brown T."/>
            <person name="Cohen L."/>
        </authorList>
    </citation>
    <scope>NUCLEOTIDE SEQUENCE</scope>
    <source>
        <strain evidence="2">CCCM 845</strain>
    </source>
</reference>